<evidence type="ECO:0000313" key="9">
    <source>
        <dbReference type="EMBL" id="BAP39499.1"/>
    </source>
</evidence>
<keyword evidence="3" id="KW-1003">Cell membrane</keyword>
<evidence type="ECO:0000313" key="10">
    <source>
        <dbReference type="Proteomes" id="UP000031641"/>
    </source>
</evidence>
<protein>
    <submittedName>
        <fullName evidence="9">Membrane protein</fullName>
    </submittedName>
</protein>
<dbReference type="AlphaFoldDB" id="A0A077LBJ4"/>
<dbReference type="OrthoDB" id="9791874at2"/>
<feature type="domain" description="Glycine transporter" evidence="8">
    <location>
        <begin position="8"/>
        <end position="83"/>
    </location>
</feature>
<feature type="transmembrane region" description="Helical" evidence="7">
    <location>
        <begin position="61"/>
        <end position="81"/>
    </location>
</feature>
<sequence length="207" mass="22330">MESTIILILEIIGTIAFAASGAIVAISKNMDLFGVCMLGGTTAVGGGIIRDIVLGKFPPIAFIKPIYVIVALLVSLIIFIFHRRRINNLVKKIYTFIDAVGLTVFSILGAIQAIKSSNLFLIIFVGIITGVGGGILRDIFAGRIPIIFQKDIYAIASLVGVLLFAIIYPYNKYAATAVGACVILIIRILAIRFKWSLPRIKENSTSS</sequence>
<keyword evidence="5 7" id="KW-1133">Transmembrane helix</keyword>
<gene>
    <name evidence="9" type="ORF">MCAN360_0285</name>
</gene>
<evidence type="ECO:0000256" key="5">
    <source>
        <dbReference type="ARBA" id="ARBA00022989"/>
    </source>
</evidence>
<feature type="transmembrane region" description="Helical" evidence="7">
    <location>
        <begin position="32"/>
        <end position="49"/>
    </location>
</feature>
<evidence type="ECO:0000256" key="2">
    <source>
        <dbReference type="ARBA" id="ARBA00008193"/>
    </source>
</evidence>
<evidence type="ECO:0000256" key="7">
    <source>
        <dbReference type="SAM" id="Phobius"/>
    </source>
</evidence>
<feature type="transmembrane region" description="Helical" evidence="7">
    <location>
        <begin position="120"/>
        <end position="140"/>
    </location>
</feature>
<keyword evidence="10" id="KW-1185">Reference proteome</keyword>
<dbReference type="GO" id="GO:0005886">
    <property type="term" value="C:plasma membrane"/>
    <property type="evidence" value="ECO:0007669"/>
    <property type="project" value="UniProtKB-SubCell"/>
</dbReference>
<feature type="transmembrane region" description="Helical" evidence="7">
    <location>
        <begin position="6"/>
        <end position="25"/>
    </location>
</feature>
<organism evidence="9 10">
    <name type="scientific">Metamycoplasma canadense</name>
    <dbReference type="NCBI Taxonomy" id="29554"/>
    <lineage>
        <taxon>Bacteria</taxon>
        <taxon>Bacillati</taxon>
        <taxon>Mycoplasmatota</taxon>
        <taxon>Mycoplasmoidales</taxon>
        <taxon>Metamycoplasmataceae</taxon>
        <taxon>Metamycoplasma</taxon>
    </lineage>
</organism>
<feature type="domain" description="Glycine transporter" evidence="8">
    <location>
        <begin position="96"/>
        <end position="168"/>
    </location>
</feature>
<dbReference type="Pfam" id="PF03458">
    <property type="entry name" value="Gly_transporter"/>
    <property type="match status" value="2"/>
</dbReference>
<name>A0A077LBJ4_9BACT</name>
<proteinExistence type="inferred from homology"/>
<evidence type="ECO:0000256" key="6">
    <source>
        <dbReference type="ARBA" id="ARBA00023136"/>
    </source>
</evidence>
<evidence type="ECO:0000256" key="4">
    <source>
        <dbReference type="ARBA" id="ARBA00022692"/>
    </source>
</evidence>
<evidence type="ECO:0000256" key="3">
    <source>
        <dbReference type="ARBA" id="ARBA00022475"/>
    </source>
</evidence>
<accession>A0A077LBJ4</accession>
<feature type="transmembrane region" description="Helical" evidence="7">
    <location>
        <begin position="93"/>
        <end position="114"/>
    </location>
</feature>
<comment type="similarity">
    <text evidence="2">Belongs to the UPF0126 family.</text>
</comment>
<dbReference type="HOGENOM" id="CLU_064906_2_1_14"/>
<feature type="transmembrane region" description="Helical" evidence="7">
    <location>
        <begin position="174"/>
        <end position="193"/>
    </location>
</feature>
<dbReference type="KEGG" id="mcan:MCAN360_0285"/>
<comment type="subcellular location">
    <subcellularLocation>
        <location evidence="1">Cell membrane</location>
        <topology evidence="1">Multi-pass membrane protein</topology>
    </subcellularLocation>
</comment>
<dbReference type="EMBL" id="AP014631">
    <property type="protein sequence ID" value="BAP39499.1"/>
    <property type="molecule type" value="Genomic_DNA"/>
</dbReference>
<reference evidence="10" key="1">
    <citation type="journal article" date="2014" name="Genome Announc.">
        <title>Complete Genome Sequence of Mycoplasma canadense Strain HAZ 360_1 from Bovine Mastitic Milk in Japan.</title>
        <authorList>
            <person name="Hata E."/>
        </authorList>
    </citation>
    <scope>NUCLEOTIDE SEQUENCE [LARGE SCALE GENOMIC DNA]</scope>
    <source>
        <strain evidence="10">HAZ360_1</strain>
    </source>
</reference>
<keyword evidence="4 7" id="KW-0812">Transmembrane</keyword>
<evidence type="ECO:0000256" key="1">
    <source>
        <dbReference type="ARBA" id="ARBA00004651"/>
    </source>
</evidence>
<dbReference type="RefSeq" id="WP_045433566.1">
    <property type="nucleotide sequence ID" value="NZ_AP014631.1"/>
</dbReference>
<dbReference type="PANTHER" id="PTHR30506">
    <property type="entry name" value="INNER MEMBRANE PROTEIN"/>
    <property type="match status" value="1"/>
</dbReference>
<keyword evidence="6 7" id="KW-0472">Membrane</keyword>
<feature type="transmembrane region" description="Helical" evidence="7">
    <location>
        <begin position="152"/>
        <end position="168"/>
    </location>
</feature>
<dbReference type="InterPro" id="IPR005115">
    <property type="entry name" value="Gly_transporter"/>
</dbReference>
<evidence type="ECO:0000259" key="8">
    <source>
        <dbReference type="Pfam" id="PF03458"/>
    </source>
</evidence>
<dbReference type="PANTHER" id="PTHR30506:SF3">
    <property type="entry name" value="UPF0126 INNER MEMBRANE PROTEIN YADS-RELATED"/>
    <property type="match status" value="1"/>
</dbReference>
<dbReference type="STRING" id="29554.MCAN360_0285"/>
<dbReference type="Proteomes" id="UP000031641">
    <property type="component" value="Chromosome"/>
</dbReference>